<dbReference type="Proteomes" id="UP000886885">
    <property type="component" value="Chromosome 12A"/>
</dbReference>
<evidence type="ECO:0000256" key="3">
    <source>
        <dbReference type="ARBA" id="ARBA00023004"/>
    </source>
</evidence>
<sequence length="215" mass="24864">MSLRRKTNDPMDIGLMQIEDDEGSQLSDQEVLDDIVGLVIASTWAIYYLAKYPHVLAKLREENTAACKNKKGDFITREDRCGGRNYKNGQLAIIAAFVFRMATREVEYKGYKIPRNWKVIIWARYFHTNPESFEDPTYPDRWNEPARPGTHQVFSNGSRICPVNMLARLQLAFFLHHLSVGYNSVMWELLDPDADMNYLSHQMPVDGVEIVFDKI</sequence>
<dbReference type="InterPro" id="IPR001128">
    <property type="entry name" value="Cyt_P450"/>
</dbReference>
<keyword evidence="3" id="KW-0408">Iron</keyword>
<dbReference type="GO" id="GO:0004497">
    <property type="term" value="F:monooxygenase activity"/>
    <property type="evidence" value="ECO:0007669"/>
    <property type="project" value="InterPro"/>
</dbReference>
<dbReference type="PANTHER" id="PTHR24286:SF12">
    <property type="entry name" value="CYTOCHROME P450 FAMILY PROTEIN, EXPRESSED"/>
    <property type="match status" value="1"/>
</dbReference>
<keyword evidence="5" id="KW-1185">Reference proteome</keyword>
<dbReference type="GO" id="GO:0016125">
    <property type="term" value="P:sterol metabolic process"/>
    <property type="evidence" value="ECO:0007669"/>
    <property type="project" value="TreeGrafter"/>
</dbReference>
<dbReference type="GO" id="GO:0010268">
    <property type="term" value="P:brassinosteroid homeostasis"/>
    <property type="evidence" value="ECO:0007669"/>
    <property type="project" value="TreeGrafter"/>
</dbReference>
<dbReference type="GO" id="GO:0020037">
    <property type="term" value="F:heme binding"/>
    <property type="evidence" value="ECO:0007669"/>
    <property type="project" value="InterPro"/>
</dbReference>
<keyword evidence="2" id="KW-0479">Metal-binding</keyword>
<dbReference type="OrthoDB" id="2789670at2759"/>
<evidence type="ECO:0000313" key="5">
    <source>
        <dbReference type="Proteomes" id="UP000886885"/>
    </source>
</evidence>
<evidence type="ECO:0000313" key="4">
    <source>
        <dbReference type="EMBL" id="KAG6753998.1"/>
    </source>
</evidence>
<dbReference type="EMBL" id="JAAWWB010000023">
    <property type="protein sequence ID" value="KAG6753998.1"/>
    <property type="molecule type" value="Genomic_DNA"/>
</dbReference>
<dbReference type="GO" id="GO:0016705">
    <property type="term" value="F:oxidoreductase activity, acting on paired donors, with incorporation or reduction of molecular oxygen"/>
    <property type="evidence" value="ECO:0007669"/>
    <property type="project" value="InterPro"/>
</dbReference>
<gene>
    <name evidence="4" type="ORF">POTOM_042006</name>
</gene>
<accession>A0A8X7YIP6</accession>
<proteinExistence type="inferred from homology"/>
<protein>
    <recommendedName>
        <fullName evidence="6">Cytochrome P450</fullName>
    </recommendedName>
</protein>
<reference evidence="4" key="1">
    <citation type="journal article" date="2020" name="bioRxiv">
        <title>Hybrid origin of Populus tomentosa Carr. identified through genome sequencing and phylogenomic analysis.</title>
        <authorList>
            <person name="An X."/>
            <person name="Gao K."/>
            <person name="Chen Z."/>
            <person name="Li J."/>
            <person name="Yang X."/>
            <person name="Yang X."/>
            <person name="Zhou J."/>
            <person name="Guo T."/>
            <person name="Zhao T."/>
            <person name="Huang S."/>
            <person name="Miao D."/>
            <person name="Khan W.U."/>
            <person name="Rao P."/>
            <person name="Ye M."/>
            <person name="Lei B."/>
            <person name="Liao W."/>
            <person name="Wang J."/>
            <person name="Ji L."/>
            <person name="Li Y."/>
            <person name="Guo B."/>
            <person name="Mustafa N.S."/>
            <person name="Li S."/>
            <person name="Yun Q."/>
            <person name="Keller S.R."/>
            <person name="Mao J."/>
            <person name="Zhang R."/>
            <person name="Strauss S.H."/>
        </authorList>
    </citation>
    <scope>NUCLEOTIDE SEQUENCE</scope>
    <source>
        <strain evidence="4">GM15</strain>
        <tissue evidence="4">Leaf</tissue>
    </source>
</reference>
<evidence type="ECO:0000256" key="2">
    <source>
        <dbReference type="ARBA" id="ARBA00022723"/>
    </source>
</evidence>
<evidence type="ECO:0008006" key="6">
    <source>
        <dbReference type="Google" id="ProtNLM"/>
    </source>
</evidence>
<dbReference type="GO" id="GO:0016132">
    <property type="term" value="P:brassinosteroid biosynthetic process"/>
    <property type="evidence" value="ECO:0007669"/>
    <property type="project" value="TreeGrafter"/>
</dbReference>
<dbReference type="PANTHER" id="PTHR24286">
    <property type="entry name" value="CYTOCHROME P450 26"/>
    <property type="match status" value="1"/>
</dbReference>
<organism evidence="4 5">
    <name type="scientific">Populus tomentosa</name>
    <name type="common">Chinese white poplar</name>
    <dbReference type="NCBI Taxonomy" id="118781"/>
    <lineage>
        <taxon>Eukaryota</taxon>
        <taxon>Viridiplantae</taxon>
        <taxon>Streptophyta</taxon>
        <taxon>Embryophyta</taxon>
        <taxon>Tracheophyta</taxon>
        <taxon>Spermatophyta</taxon>
        <taxon>Magnoliopsida</taxon>
        <taxon>eudicotyledons</taxon>
        <taxon>Gunneridae</taxon>
        <taxon>Pentapetalae</taxon>
        <taxon>rosids</taxon>
        <taxon>fabids</taxon>
        <taxon>Malpighiales</taxon>
        <taxon>Salicaceae</taxon>
        <taxon>Saliceae</taxon>
        <taxon>Populus</taxon>
    </lineage>
</organism>
<evidence type="ECO:0000256" key="1">
    <source>
        <dbReference type="ARBA" id="ARBA00010617"/>
    </source>
</evidence>
<dbReference type="Pfam" id="PF00067">
    <property type="entry name" value="p450"/>
    <property type="match status" value="1"/>
</dbReference>
<dbReference type="GO" id="GO:0005506">
    <property type="term" value="F:iron ion binding"/>
    <property type="evidence" value="ECO:0007669"/>
    <property type="project" value="InterPro"/>
</dbReference>
<name>A0A8X7YIP6_POPTO</name>
<comment type="similarity">
    <text evidence="1">Belongs to the cytochrome P450 family.</text>
</comment>
<comment type="caution">
    <text evidence="4">The sequence shown here is derived from an EMBL/GenBank/DDBJ whole genome shotgun (WGS) entry which is preliminary data.</text>
</comment>
<dbReference type="AlphaFoldDB" id="A0A8X7YIP6"/>